<evidence type="ECO:0000313" key="2">
    <source>
        <dbReference type="Proteomes" id="UP000177871"/>
    </source>
</evidence>
<protein>
    <submittedName>
        <fullName evidence="1">Uncharacterized protein</fullName>
    </submittedName>
</protein>
<dbReference type="Proteomes" id="UP000177871">
    <property type="component" value="Unassembled WGS sequence"/>
</dbReference>
<name>A0A1F6A2Y9_9BACT</name>
<sequence>MSKIFYDHLIVREEIIRELDKYEIDAVEREEIIQLADETLHHHTLDVILRKLPKEKHQKFLQRFHQNPGDESLLKKLKSEVAEIEKLISEEAKKVKKDILAEIQRSRKK</sequence>
<dbReference type="STRING" id="1798381.A2721_00630"/>
<proteinExistence type="predicted"/>
<dbReference type="EMBL" id="MFJK01000010">
    <property type="protein sequence ID" value="OGG19053.1"/>
    <property type="molecule type" value="Genomic_DNA"/>
</dbReference>
<organism evidence="1 2">
    <name type="scientific">Candidatus Gottesmanbacteria bacterium RIFCSPHIGHO2_01_FULL_47_48</name>
    <dbReference type="NCBI Taxonomy" id="1798381"/>
    <lineage>
        <taxon>Bacteria</taxon>
        <taxon>Candidatus Gottesmaniibacteriota</taxon>
    </lineage>
</organism>
<comment type="caution">
    <text evidence="1">The sequence shown here is derived from an EMBL/GenBank/DDBJ whole genome shotgun (WGS) entry which is preliminary data.</text>
</comment>
<reference evidence="1 2" key="1">
    <citation type="journal article" date="2016" name="Nat. Commun.">
        <title>Thousands of microbial genomes shed light on interconnected biogeochemical processes in an aquifer system.</title>
        <authorList>
            <person name="Anantharaman K."/>
            <person name="Brown C.T."/>
            <person name="Hug L.A."/>
            <person name="Sharon I."/>
            <person name="Castelle C.J."/>
            <person name="Probst A.J."/>
            <person name="Thomas B.C."/>
            <person name="Singh A."/>
            <person name="Wilkins M.J."/>
            <person name="Karaoz U."/>
            <person name="Brodie E.L."/>
            <person name="Williams K.H."/>
            <person name="Hubbard S.S."/>
            <person name="Banfield J.F."/>
        </authorList>
    </citation>
    <scope>NUCLEOTIDE SEQUENCE [LARGE SCALE GENOMIC DNA]</scope>
</reference>
<accession>A0A1F6A2Y9</accession>
<gene>
    <name evidence="1" type="ORF">A2721_00630</name>
</gene>
<evidence type="ECO:0000313" key="1">
    <source>
        <dbReference type="EMBL" id="OGG19053.1"/>
    </source>
</evidence>
<dbReference type="AlphaFoldDB" id="A0A1F6A2Y9"/>